<dbReference type="InterPro" id="IPR041027">
    <property type="entry name" value="FtsK_alpha"/>
</dbReference>
<dbReference type="Gene3D" id="3.30.980.40">
    <property type="match status" value="1"/>
</dbReference>
<dbReference type="Gene3D" id="3.40.50.300">
    <property type="entry name" value="P-loop containing nucleotide triphosphate hydrolases"/>
    <property type="match status" value="1"/>
</dbReference>
<dbReference type="EMBL" id="CADCUQ010000049">
    <property type="protein sequence ID" value="CAA9374466.1"/>
    <property type="molecule type" value="Genomic_DNA"/>
</dbReference>
<dbReference type="SUPFAM" id="SSF46785">
    <property type="entry name" value="Winged helix' DNA-binding domain"/>
    <property type="match status" value="1"/>
</dbReference>
<feature type="binding site" evidence="5">
    <location>
        <begin position="120"/>
        <end position="127"/>
    </location>
    <ligand>
        <name>ATP</name>
        <dbReference type="ChEBI" id="CHEBI:30616"/>
    </ligand>
</feature>
<dbReference type="InterPro" id="IPR050206">
    <property type="entry name" value="FtsK/SpoIIIE/SftA"/>
</dbReference>
<evidence type="ECO:0000256" key="4">
    <source>
        <dbReference type="ARBA" id="ARBA00023125"/>
    </source>
</evidence>
<reference evidence="7" key="1">
    <citation type="submission" date="2020-02" db="EMBL/GenBank/DDBJ databases">
        <authorList>
            <person name="Meier V. D."/>
        </authorList>
    </citation>
    <scope>NUCLEOTIDE SEQUENCE</scope>
    <source>
        <strain evidence="7">AVDCRST_MAG64</strain>
    </source>
</reference>
<sequence length="463" mass="50701">REFSIDAHVTEIDTGPVITMYELALAPGIKVSTISGLSNDIQRSLKAETVRIVAPIPGKSTVGIEVPNAQKEKVRFKDLMQLAPPEQLAKMDIPLFLGKDASGEPLITALEKMPHCLIAGTTGSGKSVCINTIIMSILYKQRPDMVKLVLFDPKVVEMAMYKDIPHLMCPVINDAAKATSVLEWACTKMDERYEFLAEAGVRNIAGYNKLTQEELVERFQPGTPEEEAKIPKKMPYIVIIIDELADLMMTSGKEVESHIVRIAQKARAVGIHLILATQRPSANVVTGLIKSNMPTRIAFRVQSKMDSRIVLDQNGADLLLGHGDMMFLPPGASKPSRAQGTFIDDKEVRDSVKLVKQMAEAQYEPELVQIRAAGSVDEEAAKDDLFDAAVRVVLETKRGSVSLLQRRLTIGYARASRLIEAMAGAGIVGDYKGSQAREAQITVEEWDAMCAARQADEANGMTV</sequence>
<name>A0A6J4N6J1_9BACT</name>
<dbReference type="InterPro" id="IPR002543">
    <property type="entry name" value="FtsK_dom"/>
</dbReference>
<feature type="domain" description="FtsK" evidence="6">
    <location>
        <begin position="103"/>
        <end position="308"/>
    </location>
</feature>
<evidence type="ECO:0000256" key="5">
    <source>
        <dbReference type="PROSITE-ProRule" id="PRU00289"/>
    </source>
</evidence>
<protein>
    <submittedName>
        <fullName evidence="7">DNA translocase FtsK</fullName>
    </submittedName>
</protein>
<proteinExistence type="inferred from homology"/>
<dbReference type="Pfam" id="PF01580">
    <property type="entry name" value="FtsK_SpoIIIE"/>
    <property type="match status" value="1"/>
</dbReference>
<dbReference type="InterPro" id="IPR018541">
    <property type="entry name" value="Ftsk_gamma"/>
</dbReference>
<keyword evidence="3 5" id="KW-0067">ATP-binding</keyword>
<dbReference type="Gene3D" id="1.10.10.10">
    <property type="entry name" value="Winged helix-like DNA-binding domain superfamily/Winged helix DNA-binding domain"/>
    <property type="match status" value="1"/>
</dbReference>
<keyword evidence="2 5" id="KW-0547">Nucleotide-binding</keyword>
<evidence type="ECO:0000313" key="7">
    <source>
        <dbReference type="EMBL" id="CAA9374466.1"/>
    </source>
</evidence>
<dbReference type="SUPFAM" id="SSF52540">
    <property type="entry name" value="P-loop containing nucleoside triphosphate hydrolases"/>
    <property type="match status" value="1"/>
</dbReference>
<dbReference type="InterPro" id="IPR036390">
    <property type="entry name" value="WH_DNA-bd_sf"/>
</dbReference>
<dbReference type="GO" id="GO:0003677">
    <property type="term" value="F:DNA binding"/>
    <property type="evidence" value="ECO:0007669"/>
    <property type="project" value="UniProtKB-KW"/>
</dbReference>
<evidence type="ECO:0000259" key="6">
    <source>
        <dbReference type="PROSITE" id="PS50901"/>
    </source>
</evidence>
<dbReference type="SMART" id="SM00843">
    <property type="entry name" value="Ftsk_gamma"/>
    <property type="match status" value="1"/>
</dbReference>
<dbReference type="PROSITE" id="PS50901">
    <property type="entry name" value="FTSK"/>
    <property type="match status" value="1"/>
</dbReference>
<dbReference type="Pfam" id="PF09397">
    <property type="entry name" value="FtsK_gamma"/>
    <property type="match status" value="1"/>
</dbReference>
<gene>
    <name evidence="7" type="ORF">AVDCRST_MAG64-189</name>
</gene>
<evidence type="ECO:0000256" key="1">
    <source>
        <dbReference type="ARBA" id="ARBA00006474"/>
    </source>
</evidence>
<accession>A0A6J4N6J1</accession>
<dbReference type="InterPro" id="IPR036388">
    <property type="entry name" value="WH-like_DNA-bd_sf"/>
</dbReference>
<dbReference type="AlphaFoldDB" id="A0A6J4N6J1"/>
<dbReference type="PANTHER" id="PTHR22683">
    <property type="entry name" value="SPORULATION PROTEIN RELATED"/>
    <property type="match status" value="1"/>
</dbReference>
<evidence type="ECO:0000256" key="3">
    <source>
        <dbReference type="ARBA" id="ARBA00022840"/>
    </source>
</evidence>
<comment type="similarity">
    <text evidence="1">Belongs to the FtsK/SpoIIIE/SftA family.</text>
</comment>
<organism evidence="7">
    <name type="scientific">uncultured Phycisphaerae bacterium</name>
    <dbReference type="NCBI Taxonomy" id="904963"/>
    <lineage>
        <taxon>Bacteria</taxon>
        <taxon>Pseudomonadati</taxon>
        <taxon>Planctomycetota</taxon>
        <taxon>Phycisphaerae</taxon>
        <taxon>environmental samples</taxon>
    </lineage>
</organism>
<dbReference type="InterPro" id="IPR027417">
    <property type="entry name" value="P-loop_NTPase"/>
</dbReference>
<feature type="non-terminal residue" evidence="7">
    <location>
        <position position="1"/>
    </location>
</feature>
<evidence type="ECO:0000256" key="2">
    <source>
        <dbReference type="ARBA" id="ARBA00022741"/>
    </source>
</evidence>
<dbReference type="Pfam" id="PF17854">
    <property type="entry name" value="FtsK_alpha"/>
    <property type="match status" value="1"/>
</dbReference>
<dbReference type="GO" id="GO:0005524">
    <property type="term" value="F:ATP binding"/>
    <property type="evidence" value="ECO:0007669"/>
    <property type="project" value="UniProtKB-UniRule"/>
</dbReference>
<dbReference type="PANTHER" id="PTHR22683:SF41">
    <property type="entry name" value="DNA TRANSLOCASE FTSK"/>
    <property type="match status" value="1"/>
</dbReference>
<keyword evidence="4" id="KW-0238">DNA-binding</keyword>